<keyword evidence="2" id="KW-1185">Reference proteome</keyword>
<dbReference type="WBParaSite" id="NBR_0000994601-mRNA-1">
    <property type="protein sequence ID" value="NBR_0000994601-mRNA-1"/>
    <property type="gene ID" value="NBR_0000994601"/>
</dbReference>
<dbReference type="AlphaFoldDB" id="A0A158QZD8"/>
<name>A0A158QZD8_NIPBR</name>
<reference evidence="1 2" key="2">
    <citation type="submission" date="2018-11" db="EMBL/GenBank/DDBJ databases">
        <authorList>
            <consortium name="Pathogen Informatics"/>
        </authorList>
    </citation>
    <scope>NUCLEOTIDE SEQUENCE [LARGE SCALE GENOMIC DNA]</scope>
</reference>
<organism evidence="3">
    <name type="scientific">Nippostrongylus brasiliensis</name>
    <name type="common">Rat hookworm</name>
    <dbReference type="NCBI Taxonomy" id="27835"/>
    <lineage>
        <taxon>Eukaryota</taxon>
        <taxon>Metazoa</taxon>
        <taxon>Ecdysozoa</taxon>
        <taxon>Nematoda</taxon>
        <taxon>Chromadorea</taxon>
        <taxon>Rhabditida</taxon>
        <taxon>Rhabditina</taxon>
        <taxon>Rhabditomorpha</taxon>
        <taxon>Strongyloidea</taxon>
        <taxon>Heligmosomidae</taxon>
        <taxon>Nippostrongylus</taxon>
    </lineage>
</organism>
<protein>
    <submittedName>
        <fullName evidence="1 3">Uncharacterized protein</fullName>
    </submittedName>
</protein>
<sequence length="197" mass="23271">MIFRFKRIFQLWRALPAQCDRCSVNAQLSLRSYLTPDYYNIFFIQNMNKTLADTKCTVVSLENSKNAAAEDRLLQENDKCRLLVIDDEQERKPSELVQYEPLSAFNTQNEDSAVDVVGQIGDHIGGIIDLLVNVMYREPREREIADFVKTVTSLSKNERYVLMRADRDRQSLNMQLFFVNHRHQYCLDRYLRSYSYY</sequence>
<gene>
    <name evidence="1" type="ORF">NBR_LOCUS9947</name>
</gene>
<proteinExistence type="predicted"/>
<dbReference type="PANTHER" id="PTHR22989">
    <property type="entry name" value="UNCHARACTERIZED DUF13 C.ELEGANS"/>
    <property type="match status" value="1"/>
</dbReference>
<dbReference type="EMBL" id="UYSL01020227">
    <property type="protein sequence ID" value="VDL73536.1"/>
    <property type="molecule type" value="Genomic_DNA"/>
</dbReference>
<evidence type="ECO:0000313" key="2">
    <source>
        <dbReference type="Proteomes" id="UP000271162"/>
    </source>
</evidence>
<dbReference type="OMA" id="YCLDRYL"/>
<evidence type="ECO:0000313" key="3">
    <source>
        <dbReference type="WBParaSite" id="NBR_0000994601-mRNA-1"/>
    </source>
</evidence>
<dbReference type="PANTHER" id="PTHR22989:SF20">
    <property type="entry name" value="USP DOMAIN-CONTAINING PROTEIN"/>
    <property type="match status" value="1"/>
</dbReference>
<dbReference type="Proteomes" id="UP000271162">
    <property type="component" value="Unassembled WGS sequence"/>
</dbReference>
<reference evidence="3" key="1">
    <citation type="submission" date="2016-04" db="UniProtKB">
        <authorList>
            <consortium name="WormBaseParasite"/>
        </authorList>
    </citation>
    <scope>IDENTIFICATION</scope>
</reference>
<evidence type="ECO:0000313" key="1">
    <source>
        <dbReference type="EMBL" id="VDL73536.1"/>
    </source>
</evidence>
<accession>A0A158QZD8</accession>